<dbReference type="EMBL" id="MT143699">
    <property type="protein sequence ID" value="QJB00749.1"/>
    <property type="molecule type" value="Genomic_DNA"/>
</dbReference>
<proteinExistence type="predicted"/>
<dbReference type="InterPro" id="IPR036715">
    <property type="entry name" value="A-2_3-sialylTrfase_sf"/>
</dbReference>
<evidence type="ECO:0008006" key="3">
    <source>
        <dbReference type="Google" id="ProtNLM"/>
    </source>
</evidence>
<evidence type="ECO:0000313" key="2">
    <source>
        <dbReference type="EMBL" id="QJB04689.1"/>
    </source>
</evidence>
<reference evidence="1" key="1">
    <citation type="submission" date="2020-03" db="EMBL/GenBank/DDBJ databases">
        <title>The deep terrestrial virosphere.</title>
        <authorList>
            <person name="Holmfeldt K."/>
            <person name="Nilsson E."/>
            <person name="Simone D."/>
            <person name="Lopez-Fernandez M."/>
            <person name="Wu X."/>
            <person name="de Brujin I."/>
            <person name="Lundin D."/>
            <person name="Andersson A."/>
            <person name="Bertilsson S."/>
            <person name="Dopson M."/>
        </authorList>
    </citation>
    <scope>NUCLEOTIDE SEQUENCE</scope>
    <source>
        <strain evidence="1">MM171A00291</strain>
        <strain evidence="2">MM171B00223</strain>
    </source>
</reference>
<sequence length="197" mass="22675">MTHFTALKDHGKGRKCLIVGGGLSVRNIDFEKVTDDFDIIGLNQHGQPIADIVFYYDLKIRDLFNTYDKAPAPIVISFRHACEGTKPVFNYYCKYSTHYYLYHDTAHGDIGFRALQMIDKHFGYSEIYLAGYDYSHDGISYHYEDERSPGVDIEMFDAFSVKSILPKYQLLEIRTPIYNCNSESKLTCFPFSGVLDK</sequence>
<organism evidence="1">
    <name type="scientific">viral metagenome</name>
    <dbReference type="NCBI Taxonomy" id="1070528"/>
    <lineage>
        <taxon>unclassified sequences</taxon>
        <taxon>metagenomes</taxon>
        <taxon>organismal metagenomes</taxon>
    </lineage>
</organism>
<dbReference type="EMBL" id="MT143887">
    <property type="protein sequence ID" value="QJB04689.1"/>
    <property type="molecule type" value="Genomic_DNA"/>
</dbReference>
<protein>
    <recommendedName>
        <fullName evidence="3">DUF115 domain-containing protein</fullName>
    </recommendedName>
</protein>
<dbReference type="Gene3D" id="3.90.1480.10">
    <property type="entry name" value="Alpha-2,3-sialyltransferase"/>
    <property type="match status" value="1"/>
</dbReference>
<gene>
    <name evidence="1" type="ORF">MM171A00291_0057</name>
    <name evidence="2" type="ORF">MM171B00223_0066</name>
</gene>
<name>A0A6M3M7B7_9ZZZZ</name>
<evidence type="ECO:0000313" key="1">
    <source>
        <dbReference type="EMBL" id="QJB00749.1"/>
    </source>
</evidence>
<dbReference type="AlphaFoldDB" id="A0A6M3M7B7"/>
<accession>A0A6M3M7B7</accession>
<dbReference type="SUPFAM" id="SSF102414">
    <property type="entry name" value="Alpha-2,3/8-sialyltransferase CstII"/>
    <property type="match status" value="1"/>
</dbReference>